<accession>A0ABM7ZTW3</accession>
<evidence type="ECO:0000256" key="1">
    <source>
        <dbReference type="SAM" id="MobiDB-lite"/>
    </source>
</evidence>
<dbReference type="EMBL" id="AP026073">
    <property type="protein sequence ID" value="BDM69796.1"/>
    <property type="molecule type" value="Genomic_DNA"/>
</dbReference>
<sequence length="135" mass="14557">MQAGPLPDPDRGRLHAGRPSGTPAPPRPVPLPESDAYRAQESRWPLPPSTGRPYTDGTPVPHLSSSALFDGEHSEAHDLPPSFRVDVFVTERHSVVDVFATGRHSVAELSVTIGLLAQLRRDPYTLGPGSGRLQI</sequence>
<name>A0ABM7ZTW3_STRNI</name>
<feature type="region of interest" description="Disordered" evidence="1">
    <location>
        <begin position="1"/>
        <end position="66"/>
    </location>
</feature>
<reference evidence="2" key="1">
    <citation type="submission" date="2022-06" db="EMBL/GenBank/DDBJ databases">
        <title>Complete genome sequence of Streptomyces nigrescens HEK616.</title>
        <authorList>
            <person name="Asamizu S."/>
            <person name="Onaka H."/>
        </authorList>
    </citation>
    <scope>NUCLEOTIDE SEQUENCE</scope>
    <source>
        <strain evidence="2">HEK616</strain>
    </source>
</reference>
<protein>
    <submittedName>
        <fullName evidence="2">Uncharacterized protein</fullName>
    </submittedName>
</protein>
<organism evidence="2 3">
    <name type="scientific">Streptomyces nigrescens</name>
    <dbReference type="NCBI Taxonomy" id="1920"/>
    <lineage>
        <taxon>Bacteria</taxon>
        <taxon>Bacillati</taxon>
        <taxon>Actinomycetota</taxon>
        <taxon>Actinomycetes</taxon>
        <taxon>Kitasatosporales</taxon>
        <taxon>Streptomycetaceae</taxon>
        <taxon>Streptomyces</taxon>
    </lineage>
</organism>
<proteinExistence type="predicted"/>
<feature type="compositionally biased region" description="Pro residues" evidence="1">
    <location>
        <begin position="22"/>
        <end position="31"/>
    </location>
</feature>
<gene>
    <name evidence="2" type="ORF">HEK616_32830</name>
</gene>
<evidence type="ECO:0000313" key="3">
    <source>
        <dbReference type="Proteomes" id="UP001059597"/>
    </source>
</evidence>
<dbReference type="Proteomes" id="UP001059597">
    <property type="component" value="Chromosome"/>
</dbReference>
<evidence type="ECO:0000313" key="2">
    <source>
        <dbReference type="EMBL" id="BDM69796.1"/>
    </source>
</evidence>
<keyword evidence="3" id="KW-1185">Reference proteome</keyword>